<dbReference type="eggNOG" id="ENOG5032X2J">
    <property type="taxonomic scope" value="Bacteria"/>
</dbReference>
<feature type="domain" description="Bacteriophage T5 Orf172 DNA-binding" evidence="1">
    <location>
        <begin position="9"/>
        <end position="87"/>
    </location>
</feature>
<dbReference type="AlphaFoldDB" id="Q6ARQ7"/>
<dbReference type="EMBL" id="CR522870">
    <property type="protein sequence ID" value="CAG34968.1"/>
    <property type="molecule type" value="Genomic_DNA"/>
</dbReference>
<reference evidence="3" key="1">
    <citation type="journal article" date="2004" name="Environ. Microbiol.">
        <title>The genome of Desulfotalea psychrophila, a sulfate-reducing bacterium from permanently cold Arctic sediments.</title>
        <authorList>
            <person name="Rabus R."/>
            <person name="Ruepp A."/>
            <person name="Frickey T."/>
            <person name="Rattei T."/>
            <person name="Fartmann B."/>
            <person name="Stark M."/>
            <person name="Bauer M."/>
            <person name="Zibat A."/>
            <person name="Lombardot T."/>
            <person name="Becker I."/>
            <person name="Amann J."/>
            <person name="Gellner K."/>
            <person name="Teeling H."/>
            <person name="Leuschner W.D."/>
            <person name="Gloeckner F.-O."/>
            <person name="Lupas A.N."/>
            <person name="Amann R."/>
            <person name="Klenk H.-P."/>
        </authorList>
    </citation>
    <scope>NUCLEOTIDE SEQUENCE [LARGE SCALE GENOMIC DNA]</scope>
    <source>
        <strain evidence="3">DSM 12343 / LSv54</strain>
    </source>
</reference>
<sequence>MDMKKTNLYILVFQKNRAIKIGKANDISSRMISLKKWWGEPDYEESYSLEICIDDVFTLEKSLHLILSSYSLDYSVGDGKTEMFSLDSLDYAIKHIELYIEHSYNEGVLKKGVKALRQGHKSMNGKRDNVLSKYTGKQKNLSNTMNDAGSNLKDIMRVVSILIKSRHRMKYQYSLEKNLMTFVVSHERLSNNLNLDAISKMFRFRVVDFSGGYIGVNFLSSISKSDECLQFVIRINCGNENCLIRYFSEQISHILLTLPKKSPALSQNISLLDRF</sequence>
<organism evidence="2 3">
    <name type="scientific">Desulfotalea psychrophila (strain LSv54 / DSM 12343)</name>
    <dbReference type="NCBI Taxonomy" id="177439"/>
    <lineage>
        <taxon>Bacteria</taxon>
        <taxon>Pseudomonadati</taxon>
        <taxon>Thermodesulfobacteriota</taxon>
        <taxon>Desulfobulbia</taxon>
        <taxon>Desulfobulbales</taxon>
        <taxon>Desulfocapsaceae</taxon>
        <taxon>Desulfotalea</taxon>
    </lineage>
</organism>
<dbReference type="Pfam" id="PF10544">
    <property type="entry name" value="T5orf172"/>
    <property type="match status" value="1"/>
</dbReference>
<gene>
    <name evidence="2" type="ordered locus">DP0239</name>
</gene>
<proteinExistence type="predicted"/>
<keyword evidence="3" id="KW-1185">Reference proteome</keyword>
<dbReference type="HOGENOM" id="CLU_1010943_0_0_7"/>
<dbReference type="OrthoDB" id="7065138at2"/>
<dbReference type="Proteomes" id="UP000000602">
    <property type="component" value="Chromosome"/>
</dbReference>
<evidence type="ECO:0000313" key="3">
    <source>
        <dbReference type="Proteomes" id="UP000000602"/>
    </source>
</evidence>
<evidence type="ECO:0000259" key="1">
    <source>
        <dbReference type="Pfam" id="PF10544"/>
    </source>
</evidence>
<name>Q6ARQ7_DESPS</name>
<dbReference type="KEGG" id="dps:DP0239"/>
<dbReference type="STRING" id="177439.DP0239"/>
<dbReference type="InterPro" id="IPR018306">
    <property type="entry name" value="Phage_T5_Orf172_DNA-bd"/>
</dbReference>
<protein>
    <recommendedName>
        <fullName evidence="1">Bacteriophage T5 Orf172 DNA-binding domain-containing protein</fullName>
    </recommendedName>
</protein>
<evidence type="ECO:0000313" key="2">
    <source>
        <dbReference type="EMBL" id="CAG34968.1"/>
    </source>
</evidence>
<accession>Q6ARQ7</accession>